<keyword evidence="2" id="KW-0328">Glycosyltransferase</keyword>
<feature type="compositionally biased region" description="Gly residues" evidence="4">
    <location>
        <begin position="207"/>
        <end position="217"/>
    </location>
</feature>
<feature type="domain" description="Glycosyltransferase N-terminal" evidence="5">
    <location>
        <begin position="7"/>
        <end position="149"/>
    </location>
</feature>
<feature type="region of interest" description="Disordered" evidence="4">
    <location>
        <begin position="62"/>
        <end position="88"/>
    </location>
</feature>
<dbReference type="FunFam" id="3.40.50.2000:FF:000060">
    <property type="entry name" value="Glycosyltransferase"/>
    <property type="match status" value="1"/>
</dbReference>
<dbReference type="PANTHER" id="PTHR48047">
    <property type="entry name" value="GLYCOSYLTRANSFERASE"/>
    <property type="match status" value="1"/>
</dbReference>
<dbReference type="SUPFAM" id="SSF53756">
    <property type="entry name" value="UDP-Glycosyltransferase/glycogen phosphorylase"/>
    <property type="match status" value="1"/>
</dbReference>
<evidence type="ECO:0000256" key="4">
    <source>
        <dbReference type="SAM" id="MobiDB-lite"/>
    </source>
</evidence>
<comment type="similarity">
    <text evidence="1">Belongs to the UDP-glycosyltransferase family.</text>
</comment>
<feature type="region of interest" description="Disordered" evidence="4">
    <location>
        <begin position="184"/>
        <end position="244"/>
    </location>
</feature>
<keyword evidence="7" id="KW-1185">Reference proteome</keyword>
<dbReference type="Pfam" id="PF00201">
    <property type="entry name" value="UDPGT"/>
    <property type="match status" value="1"/>
</dbReference>
<protein>
    <recommendedName>
        <fullName evidence="5">Glycosyltransferase N-terminal domain-containing protein</fullName>
    </recommendedName>
</protein>
<evidence type="ECO:0000313" key="7">
    <source>
        <dbReference type="Proteomes" id="UP001457282"/>
    </source>
</evidence>
<evidence type="ECO:0000256" key="1">
    <source>
        <dbReference type="ARBA" id="ARBA00009995"/>
    </source>
</evidence>
<dbReference type="GO" id="GO:0035251">
    <property type="term" value="F:UDP-glucosyltransferase activity"/>
    <property type="evidence" value="ECO:0007669"/>
    <property type="project" value="TreeGrafter"/>
</dbReference>
<dbReference type="InterPro" id="IPR002213">
    <property type="entry name" value="UDP_glucos_trans"/>
</dbReference>
<gene>
    <name evidence="6" type="ORF">M0R45_025342</name>
</gene>
<reference evidence="6 7" key="1">
    <citation type="journal article" date="2023" name="G3 (Bethesda)">
        <title>A chromosome-length genome assembly and annotation of blackberry (Rubus argutus, cv. 'Hillquist').</title>
        <authorList>
            <person name="Bruna T."/>
            <person name="Aryal R."/>
            <person name="Dudchenko O."/>
            <person name="Sargent D.J."/>
            <person name="Mead D."/>
            <person name="Buti M."/>
            <person name="Cavallini A."/>
            <person name="Hytonen T."/>
            <person name="Andres J."/>
            <person name="Pham M."/>
            <person name="Weisz D."/>
            <person name="Mascagni F."/>
            <person name="Usai G."/>
            <person name="Natali L."/>
            <person name="Bassil N."/>
            <person name="Fernandez G.E."/>
            <person name="Lomsadze A."/>
            <person name="Armour M."/>
            <person name="Olukolu B."/>
            <person name="Poorten T."/>
            <person name="Britton C."/>
            <person name="Davik J."/>
            <person name="Ashrafi H."/>
            <person name="Aiden E.L."/>
            <person name="Borodovsky M."/>
            <person name="Worthington M."/>
        </authorList>
    </citation>
    <scope>NUCLEOTIDE SEQUENCE [LARGE SCALE GENOMIC DNA]</scope>
    <source>
        <strain evidence="6">PI 553951</strain>
    </source>
</reference>
<dbReference type="Gene3D" id="3.40.50.2000">
    <property type="entry name" value="Glycogen Phosphorylase B"/>
    <property type="match status" value="3"/>
</dbReference>
<accession>A0AAW1WWU2</accession>
<dbReference type="Proteomes" id="UP001457282">
    <property type="component" value="Unassembled WGS sequence"/>
</dbReference>
<organism evidence="6 7">
    <name type="scientific">Rubus argutus</name>
    <name type="common">Southern blackberry</name>
    <dbReference type="NCBI Taxonomy" id="59490"/>
    <lineage>
        <taxon>Eukaryota</taxon>
        <taxon>Viridiplantae</taxon>
        <taxon>Streptophyta</taxon>
        <taxon>Embryophyta</taxon>
        <taxon>Tracheophyta</taxon>
        <taxon>Spermatophyta</taxon>
        <taxon>Magnoliopsida</taxon>
        <taxon>eudicotyledons</taxon>
        <taxon>Gunneridae</taxon>
        <taxon>Pentapetalae</taxon>
        <taxon>rosids</taxon>
        <taxon>fabids</taxon>
        <taxon>Rosales</taxon>
        <taxon>Rosaceae</taxon>
        <taxon>Rosoideae</taxon>
        <taxon>Rosoideae incertae sedis</taxon>
        <taxon>Rubus</taxon>
    </lineage>
</organism>
<proteinExistence type="inferred from homology"/>
<comment type="caution">
    <text evidence="6">The sequence shown here is derived from an EMBL/GenBank/DDBJ whole genome shotgun (WGS) entry which is preliminary data.</text>
</comment>
<dbReference type="AlphaFoldDB" id="A0AAW1WWU2"/>
<evidence type="ECO:0000259" key="5">
    <source>
        <dbReference type="Pfam" id="PF26168"/>
    </source>
</evidence>
<evidence type="ECO:0000256" key="3">
    <source>
        <dbReference type="ARBA" id="ARBA00022679"/>
    </source>
</evidence>
<dbReference type="PANTHER" id="PTHR48047:SF131">
    <property type="entry name" value="GLYCOSYLTRANSFERASE"/>
    <property type="match status" value="1"/>
</dbReference>
<sequence length="525" mass="57599">MANEIWIVPFFGQGHLFPLIELCKHLASRNFKAILVISSNLSSSIPSSLRQHPLVEIAEIAETPPSDSSSPPPPQQPSSQPLHRHHAHHSQMAMGLEKLLSTRQGNPDSNRPICVILDNMMSWTSEIFQKFEIPAVSFFTSGACSAAMEYAMWKAHPLDIKPGETRLLPGLPNEMAITVADLKRHSHRPPFPPGGPGADFPPHGPPLGRGGPPGGLGASFPPHEPPPGGPGKRRMGPPIPGEQPQWLEETERSIAVMINTCDDLERAFIEYVANQIRKPVWGVGPLLPEQYWKSTGSVLHDSEIRTNRKSNYTEDEVNEWLDTKPQGSVLYVSFGSEVGPTKEEYAVLAEALESTTRPFIWVVQTNAGRPPGPPRVVQTGSEPEEGYFPHGLDARIGKRGLIIHGWAPQLMILSHPSTGGFLSHCGWNSTVEAIGRGVPFLAWPIRGDQHSDAKLVVSYLKVGYLISEDLSETIKKEDISRGIEKLLSDEDMKQRAVRLSAKFEHGFPASSVAALDAFGDFVRAH</sequence>
<dbReference type="Pfam" id="PF26168">
    <property type="entry name" value="Glyco_transf_N"/>
    <property type="match status" value="1"/>
</dbReference>
<dbReference type="EMBL" id="JBEDUW010000005">
    <property type="protein sequence ID" value="KAK9928196.1"/>
    <property type="molecule type" value="Genomic_DNA"/>
</dbReference>
<evidence type="ECO:0000256" key="2">
    <source>
        <dbReference type="ARBA" id="ARBA00022676"/>
    </source>
</evidence>
<name>A0AAW1WWU2_RUBAR</name>
<evidence type="ECO:0000313" key="6">
    <source>
        <dbReference type="EMBL" id="KAK9928196.1"/>
    </source>
</evidence>
<keyword evidence="3" id="KW-0808">Transferase</keyword>
<dbReference type="CDD" id="cd03784">
    <property type="entry name" value="GT1_Gtf-like"/>
    <property type="match status" value="1"/>
</dbReference>
<dbReference type="InterPro" id="IPR058980">
    <property type="entry name" value="Glyco_transf_N"/>
</dbReference>